<name>A0A812QJQ3_SYMPI</name>
<reference evidence="1" key="1">
    <citation type="submission" date="2021-02" db="EMBL/GenBank/DDBJ databases">
        <authorList>
            <person name="Dougan E. K."/>
            <person name="Rhodes N."/>
            <person name="Thang M."/>
            <person name="Chan C."/>
        </authorList>
    </citation>
    <scope>NUCLEOTIDE SEQUENCE</scope>
</reference>
<dbReference type="EMBL" id="CAJNIZ010016481">
    <property type="protein sequence ID" value="CAE7386583.1"/>
    <property type="molecule type" value="Genomic_DNA"/>
</dbReference>
<organism evidence="1 2">
    <name type="scientific">Symbiodinium pilosum</name>
    <name type="common">Dinoflagellate</name>
    <dbReference type="NCBI Taxonomy" id="2952"/>
    <lineage>
        <taxon>Eukaryota</taxon>
        <taxon>Sar</taxon>
        <taxon>Alveolata</taxon>
        <taxon>Dinophyceae</taxon>
        <taxon>Suessiales</taxon>
        <taxon>Symbiodiniaceae</taxon>
        <taxon>Symbiodinium</taxon>
    </lineage>
</organism>
<protein>
    <submittedName>
        <fullName evidence="1">Uncharacterized protein</fullName>
    </submittedName>
</protein>
<dbReference type="AlphaFoldDB" id="A0A812QJQ3"/>
<comment type="caution">
    <text evidence="1">The sequence shown here is derived from an EMBL/GenBank/DDBJ whole genome shotgun (WGS) entry which is preliminary data.</text>
</comment>
<sequence>MEEAQGHIAQRAPQMREEVRLVPLDVVGDGADGDSAAEDAGALVELGKAQEGTALQIPVPSYALLCRVIPETEEWLCQNIPRDHVDMLQAYVKLNACGLLLLANAEAIYQVAIRHGEKFTAPPVVSSRRAHFRYRMLALGRLLHRDIGCTWSTSRQTLAWGRDTLQKLLRYKVFAQEPSVDTRFRLRRLARRVSDRQGSAADHEMIEMTVGYLEGAQAAFETLIPADGRQGMREDLLQAAAGGVVRAAASQAGHVGLDVMFGGILRIG</sequence>
<accession>A0A812QJQ3</accession>
<keyword evidence="2" id="KW-1185">Reference proteome</keyword>
<gene>
    <name evidence="1" type="ORF">SPIL2461_LOCUS9468</name>
</gene>
<proteinExistence type="predicted"/>
<evidence type="ECO:0000313" key="2">
    <source>
        <dbReference type="Proteomes" id="UP000649617"/>
    </source>
</evidence>
<dbReference type="Proteomes" id="UP000649617">
    <property type="component" value="Unassembled WGS sequence"/>
</dbReference>
<evidence type="ECO:0000313" key="1">
    <source>
        <dbReference type="EMBL" id="CAE7386583.1"/>
    </source>
</evidence>